<keyword evidence="4" id="KW-1185">Reference proteome</keyword>
<dbReference type="PANTHER" id="PTHR43172">
    <property type="entry name" value="ADENYLOSUCCINATE LYASE"/>
    <property type="match status" value="1"/>
</dbReference>
<keyword evidence="3" id="KW-0413">Isomerase</keyword>
<proteinExistence type="inferred from homology"/>
<dbReference type="EC" id="5.5.1.2" evidence="3"/>
<organism evidence="3 4">
    <name type="scientific">Roseovarius phycicola</name>
    <dbReference type="NCBI Taxonomy" id="3080976"/>
    <lineage>
        <taxon>Bacteria</taxon>
        <taxon>Pseudomonadati</taxon>
        <taxon>Pseudomonadota</taxon>
        <taxon>Alphaproteobacteria</taxon>
        <taxon>Rhodobacterales</taxon>
        <taxon>Roseobacteraceae</taxon>
        <taxon>Roseovarius</taxon>
    </lineage>
</organism>
<evidence type="ECO:0000259" key="2">
    <source>
        <dbReference type="Pfam" id="PF00206"/>
    </source>
</evidence>
<dbReference type="Proteomes" id="UP001364156">
    <property type="component" value="Chromosome"/>
</dbReference>
<feature type="domain" description="Fumarate lyase N-terminal" evidence="2">
    <location>
        <begin position="25"/>
        <end position="284"/>
    </location>
</feature>
<dbReference type="GO" id="GO:0047472">
    <property type="term" value="F:3-carboxy-cis,cis-muconate cycloisomerase activity"/>
    <property type="evidence" value="ECO:0007669"/>
    <property type="project" value="UniProtKB-EC"/>
</dbReference>
<dbReference type="Gene3D" id="1.20.200.10">
    <property type="entry name" value="Fumarase/aspartase (Central domain)"/>
    <property type="match status" value="1"/>
</dbReference>
<evidence type="ECO:0000256" key="1">
    <source>
        <dbReference type="ARBA" id="ARBA00034772"/>
    </source>
</evidence>
<dbReference type="SUPFAM" id="SSF48557">
    <property type="entry name" value="L-aspartase-like"/>
    <property type="match status" value="1"/>
</dbReference>
<protein>
    <submittedName>
        <fullName evidence="3">3-carboxy-cis,cis-muconate cycloisomerase</fullName>
        <ecNumber evidence="3">5.5.1.2</ecNumber>
    </submittedName>
</protein>
<dbReference type="InterPro" id="IPR000362">
    <property type="entry name" value="Fumarate_lyase_fam"/>
</dbReference>
<dbReference type="NCBIfam" id="NF004631">
    <property type="entry name" value="PRK05975.1"/>
    <property type="match status" value="1"/>
</dbReference>
<dbReference type="EMBL" id="CP146069">
    <property type="protein sequence ID" value="WWR48155.1"/>
    <property type="molecule type" value="Genomic_DNA"/>
</dbReference>
<gene>
    <name evidence="3" type="ORF">RZ517_08290</name>
</gene>
<accession>A0ABZ2HJC3</accession>
<name>A0ABZ2HJC3_9RHOB</name>
<evidence type="ECO:0000313" key="3">
    <source>
        <dbReference type="EMBL" id="WWR48155.1"/>
    </source>
</evidence>
<evidence type="ECO:0000313" key="4">
    <source>
        <dbReference type="Proteomes" id="UP001364156"/>
    </source>
</evidence>
<dbReference type="Pfam" id="PF00206">
    <property type="entry name" value="Lyase_1"/>
    <property type="match status" value="1"/>
</dbReference>
<dbReference type="PRINTS" id="PR00149">
    <property type="entry name" value="FUMRATELYASE"/>
</dbReference>
<dbReference type="InterPro" id="IPR008948">
    <property type="entry name" value="L-Aspartase-like"/>
</dbReference>
<reference evidence="3 4" key="1">
    <citation type="submission" date="2023-10" db="EMBL/GenBank/DDBJ databases">
        <title>Roseovarius strain S88 nov., isolated from a marine algae.</title>
        <authorList>
            <person name="Lee M.W."/>
            <person name="Lee J.K."/>
            <person name="Kim J.M."/>
            <person name="Choi D.G."/>
            <person name="Baek J.H."/>
            <person name="Bayburt H."/>
            <person name="Jung J.J."/>
            <person name="Han D.M."/>
            <person name="Jeon C.O."/>
        </authorList>
    </citation>
    <scope>NUCLEOTIDE SEQUENCE [LARGE SCALE GENOMIC DNA]</scope>
    <source>
        <strain evidence="3 4">S88</strain>
    </source>
</reference>
<comment type="similarity">
    <text evidence="1">Belongs to the class-II fumarase/aspartase family.</text>
</comment>
<sequence length="349" mass="37151">MQALTGDTGVAERLSDASQVADMLRIEALYAQAAGQAGKVPSELGEAAAKAIEGATIDHDRLMRAAAKDGVPVPDLVSQIKEQVPGNLHDAIHKGLTSQDVTDTAFVLAARDILESFEALIKAVVAACDDLDARFGTNSLMGRTRMQAALPIKAAHRIGQWRAPFADHLKRLNQLRPRLFKLQLAGPVGTGESFEGFADEIALHMAQELGLGMPQTPWHTRRDSFAELANWLALVTGSLGKIGADLTLMAQQGLDEVAMKGGGASSAMAHKSNPVSAEVLVALARDTALQQSGMTLALEHEQERSGTAWTLEWMVLPRAMENTGAALKTAERLLGDVISLGEPNSSKKL</sequence>
<dbReference type="PANTHER" id="PTHR43172:SF2">
    <property type="entry name" value="ADENYLOSUCCINATE LYASE C-TERMINAL DOMAIN-CONTAINING PROTEIN"/>
    <property type="match status" value="1"/>
</dbReference>
<dbReference type="InterPro" id="IPR022761">
    <property type="entry name" value="Fumarate_lyase_N"/>
</dbReference>